<evidence type="ECO:0000313" key="2">
    <source>
        <dbReference type="EMBL" id="CAD5118761.1"/>
    </source>
</evidence>
<comment type="caution">
    <text evidence="2">The sequence shown here is derived from an EMBL/GenBank/DDBJ whole genome shotgun (WGS) entry which is preliminary data.</text>
</comment>
<reference evidence="2 3" key="1">
    <citation type="submission" date="2020-08" db="EMBL/GenBank/DDBJ databases">
        <authorList>
            <person name="Hejnol A."/>
        </authorList>
    </citation>
    <scope>NUCLEOTIDE SEQUENCE [LARGE SCALE GENOMIC DNA]</scope>
</reference>
<keyword evidence="1" id="KW-0812">Transmembrane</keyword>
<keyword evidence="1" id="KW-1133">Transmembrane helix</keyword>
<feature type="transmembrane region" description="Helical" evidence="1">
    <location>
        <begin position="72"/>
        <end position="96"/>
    </location>
</feature>
<proteinExistence type="predicted"/>
<sequence length="99" mass="11215">MSSKRSSVSFEADTTERLLDIPEPSESVNDNLLIFKNDEPNIDNPNTTENIQESDRFINQGKSCCRLHWKMTLLLVFAAIIVVGYSSLWLTIVIAVKNK</sequence>
<dbReference type="Proteomes" id="UP000549394">
    <property type="component" value="Unassembled WGS sequence"/>
</dbReference>
<organism evidence="2 3">
    <name type="scientific">Dimorphilus gyrociliatus</name>
    <dbReference type="NCBI Taxonomy" id="2664684"/>
    <lineage>
        <taxon>Eukaryota</taxon>
        <taxon>Metazoa</taxon>
        <taxon>Spiralia</taxon>
        <taxon>Lophotrochozoa</taxon>
        <taxon>Annelida</taxon>
        <taxon>Polychaeta</taxon>
        <taxon>Polychaeta incertae sedis</taxon>
        <taxon>Dinophilidae</taxon>
        <taxon>Dimorphilus</taxon>
    </lineage>
</organism>
<dbReference type="AlphaFoldDB" id="A0A7I8VTM6"/>
<accession>A0A7I8VTM6</accession>
<evidence type="ECO:0000256" key="1">
    <source>
        <dbReference type="SAM" id="Phobius"/>
    </source>
</evidence>
<evidence type="ECO:0000313" key="3">
    <source>
        <dbReference type="Proteomes" id="UP000549394"/>
    </source>
</evidence>
<keyword evidence="3" id="KW-1185">Reference proteome</keyword>
<dbReference type="EMBL" id="CAJFCJ010000009">
    <property type="protein sequence ID" value="CAD5118761.1"/>
    <property type="molecule type" value="Genomic_DNA"/>
</dbReference>
<gene>
    <name evidence="2" type="ORF">DGYR_LOCUS7088</name>
</gene>
<name>A0A7I8VTM6_9ANNE</name>
<protein>
    <submittedName>
        <fullName evidence="2">DgyrCDS7437</fullName>
    </submittedName>
</protein>
<keyword evidence="1" id="KW-0472">Membrane</keyword>